<feature type="active site" description="Nucleophile" evidence="6">
    <location>
        <position position="46"/>
    </location>
</feature>
<comment type="cofactor">
    <cofactor evidence="1 8">
        <name>Mg(2+)</name>
        <dbReference type="ChEBI" id="CHEBI:18420"/>
    </cofactor>
</comment>
<proteinExistence type="inferred from homology"/>
<keyword evidence="5 8" id="KW-0460">Magnesium</keyword>
<evidence type="ECO:0000256" key="6">
    <source>
        <dbReference type="PIRSR" id="PIRSR031051-1"/>
    </source>
</evidence>
<dbReference type="AlphaFoldDB" id="A0A0P4W1U5"/>
<protein>
    <recommendedName>
        <fullName evidence="10">Pyridoxal phosphate phosphatase PHOSPHO2</fullName>
    </recommendedName>
</protein>
<keyword evidence="3 8" id="KW-0479">Metal-binding</keyword>
<dbReference type="NCBIfam" id="TIGR01488">
    <property type="entry name" value="HAD-SF-IB"/>
    <property type="match status" value="1"/>
</dbReference>
<dbReference type="Pfam" id="PF06888">
    <property type="entry name" value="Put_Phosphatase"/>
    <property type="match status" value="1"/>
</dbReference>
<dbReference type="PIRSF" id="PIRSF031051">
    <property type="entry name" value="PyrdxlP_Pase_PHOSPHO2"/>
    <property type="match status" value="1"/>
</dbReference>
<dbReference type="SUPFAM" id="SSF56784">
    <property type="entry name" value="HAD-like"/>
    <property type="match status" value="1"/>
</dbReference>
<evidence type="ECO:0000256" key="5">
    <source>
        <dbReference type="ARBA" id="ARBA00022842"/>
    </source>
</evidence>
<feature type="binding site" evidence="7">
    <location>
        <position position="135"/>
    </location>
    <ligand>
        <name>substrate</name>
    </ligand>
</feature>
<evidence type="ECO:0000256" key="3">
    <source>
        <dbReference type="ARBA" id="ARBA00022723"/>
    </source>
</evidence>
<dbReference type="GO" id="GO:0016791">
    <property type="term" value="F:phosphatase activity"/>
    <property type="evidence" value="ECO:0007669"/>
    <property type="project" value="InterPro"/>
</dbReference>
<dbReference type="InterPro" id="IPR006384">
    <property type="entry name" value="HAD_hydro_PyrdxlP_Pase-like"/>
</dbReference>
<dbReference type="EMBL" id="GDRN01079587">
    <property type="protein sequence ID" value="JAI62371.1"/>
    <property type="molecule type" value="Transcribed_RNA"/>
</dbReference>
<keyword evidence="4" id="KW-0378">Hydrolase</keyword>
<evidence type="ECO:0000256" key="8">
    <source>
        <dbReference type="PIRSR" id="PIRSR031051-3"/>
    </source>
</evidence>
<organism evidence="9">
    <name type="scientific">Scylla olivacea</name>
    <name type="common">Orange mud crab</name>
    <name type="synonym">Cancer olivacea</name>
    <dbReference type="NCBI Taxonomy" id="85551"/>
    <lineage>
        <taxon>Eukaryota</taxon>
        <taxon>Metazoa</taxon>
        <taxon>Ecdysozoa</taxon>
        <taxon>Arthropoda</taxon>
        <taxon>Crustacea</taxon>
        <taxon>Multicrustacea</taxon>
        <taxon>Malacostraca</taxon>
        <taxon>Eumalacostraca</taxon>
        <taxon>Eucarida</taxon>
        <taxon>Decapoda</taxon>
        <taxon>Pleocyemata</taxon>
        <taxon>Brachyura</taxon>
        <taxon>Eubrachyura</taxon>
        <taxon>Portunoidea</taxon>
        <taxon>Portunidae</taxon>
        <taxon>Portuninae</taxon>
        <taxon>Scylla</taxon>
    </lineage>
</organism>
<evidence type="ECO:0008006" key="10">
    <source>
        <dbReference type="Google" id="ProtNLM"/>
    </source>
</evidence>
<feature type="active site" description="Proton donor" evidence="6">
    <location>
        <position position="48"/>
    </location>
</feature>
<comment type="similarity">
    <text evidence="2">Belongs to the HAD-like hydrolase superfamily. PHOSPHO family.</text>
</comment>
<dbReference type="PANTHER" id="PTHR20889">
    <property type="entry name" value="PHOSPHATASE, ORPHAN 1, 2"/>
    <property type="match status" value="1"/>
</dbReference>
<feature type="binding site" evidence="8">
    <location>
        <position position="216"/>
    </location>
    <ligand>
        <name>Mg(2+)</name>
        <dbReference type="ChEBI" id="CHEBI:18420"/>
    </ligand>
</feature>
<feature type="binding site" evidence="8">
    <location>
        <position position="46"/>
    </location>
    <ligand>
        <name>Mg(2+)</name>
        <dbReference type="ChEBI" id="CHEBI:18420"/>
    </ligand>
</feature>
<dbReference type="Gene3D" id="3.40.50.1000">
    <property type="entry name" value="HAD superfamily/HAD-like"/>
    <property type="match status" value="1"/>
</dbReference>
<evidence type="ECO:0000256" key="7">
    <source>
        <dbReference type="PIRSR" id="PIRSR031051-2"/>
    </source>
</evidence>
<dbReference type="GO" id="GO:0046872">
    <property type="term" value="F:metal ion binding"/>
    <property type="evidence" value="ECO:0007669"/>
    <property type="project" value="UniProtKB-KW"/>
</dbReference>
<accession>A0A0P4W1U5</accession>
<dbReference type="InterPro" id="IPR036412">
    <property type="entry name" value="HAD-like_sf"/>
</dbReference>
<sequence length="297" mass="34196">MRYSVARLTSLARSLCKADLSWSIPRIFQPLRMEETKNEKILLVFDFDHTLIDSNSDTYIYKLAPGGKIPDSLKSLYRKDGWTHYMAEIFKYLHENGITKEDIFKCLNEIQLTNGMEKLLNSVPKGKSECIIISDANSVFIDHILNNFGVQHHFREVFTNPAKFNDEGCLTIEMYHLQNWCTLSTKNLCKGHILANYIKSREKENVTFSSIGYVGDGVNDFCPSLRLQECDLVFPRRGYSLMQHIPKMETEQNLKIKADICPWEIGKDILDRILLRFDNLGSTKAPAPRLCIPFDDS</sequence>
<evidence type="ECO:0000256" key="2">
    <source>
        <dbReference type="ARBA" id="ARBA00008541"/>
    </source>
</evidence>
<feature type="binding site" evidence="8">
    <location>
        <position position="48"/>
    </location>
    <ligand>
        <name>Mg(2+)</name>
        <dbReference type="ChEBI" id="CHEBI:18420"/>
    </ligand>
</feature>
<name>A0A0P4W1U5_SCYOL</name>
<dbReference type="PANTHER" id="PTHR20889:SF12">
    <property type="entry name" value="LP01149P"/>
    <property type="match status" value="1"/>
</dbReference>
<dbReference type="InterPro" id="IPR016965">
    <property type="entry name" value="Pase_PHOSPHO-typ"/>
</dbReference>
<evidence type="ECO:0000256" key="1">
    <source>
        <dbReference type="ARBA" id="ARBA00001946"/>
    </source>
</evidence>
<evidence type="ECO:0000256" key="4">
    <source>
        <dbReference type="ARBA" id="ARBA00022801"/>
    </source>
</evidence>
<feature type="binding site" evidence="7">
    <location>
        <position position="57"/>
    </location>
    <ligand>
        <name>substrate</name>
    </ligand>
</feature>
<dbReference type="NCBIfam" id="TIGR01489">
    <property type="entry name" value="DKMTPPase-SF"/>
    <property type="match status" value="1"/>
</dbReference>
<evidence type="ECO:0000313" key="9">
    <source>
        <dbReference type="EMBL" id="JAI62371.1"/>
    </source>
</evidence>
<reference evidence="9" key="1">
    <citation type="submission" date="2015-09" db="EMBL/GenBank/DDBJ databases">
        <title>Scylla olivacea transcriptome.</title>
        <authorList>
            <person name="Ikhwanuddin M."/>
        </authorList>
    </citation>
    <scope>NUCLEOTIDE SEQUENCE</scope>
</reference>
<dbReference type="InterPro" id="IPR023214">
    <property type="entry name" value="HAD_sf"/>
</dbReference>